<reference evidence="1 2" key="1">
    <citation type="submission" date="2015-01" db="EMBL/GenBank/DDBJ databases">
        <title>Evolution of Trichinella species and genotypes.</title>
        <authorList>
            <person name="Korhonen P.K."/>
            <person name="Edoardo P."/>
            <person name="Giuseppe L.R."/>
            <person name="Gasser R.B."/>
        </authorList>
    </citation>
    <scope>NUCLEOTIDE SEQUENCE [LARGE SCALE GENOMIC DNA]</scope>
    <source>
        <strain evidence="1">ISS1980</strain>
    </source>
</reference>
<keyword evidence="2" id="KW-1185">Reference proteome</keyword>
<evidence type="ECO:0000313" key="2">
    <source>
        <dbReference type="Proteomes" id="UP000054843"/>
    </source>
</evidence>
<evidence type="ECO:0000313" key="1">
    <source>
        <dbReference type="EMBL" id="KRZ66069.1"/>
    </source>
</evidence>
<dbReference type="Proteomes" id="UP000054843">
    <property type="component" value="Unassembled WGS sequence"/>
</dbReference>
<name>A0A0V1M2R4_9BILA</name>
<comment type="caution">
    <text evidence="1">The sequence shown here is derived from an EMBL/GenBank/DDBJ whole genome shotgun (WGS) entry which is preliminary data.</text>
</comment>
<gene>
    <name evidence="1" type="ORF">T10_6307</name>
</gene>
<proteinExistence type="predicted"/>
<dbReference type="AlphaFoldDB" id="A0A0V1M2R4"/>
<sequence>MNNPINPQGQHMPFFSFYTLIAITSQNINCSSEWLKLNGKEQLAEIPIYTKLRTDEPVEKYHILEVYYARKEV</sequence>
<protein>
    <submittedName>
        <fullName evidence="1">Uncharacterized protein</fullName>
    </submittedName>
</protein>
<organism evidence="1 2">
    <name type="scientific">Trichinella papuae</name>
    <dbReference type="NCBI Taxonomy" id="268474"/>
    <lineage>
        <taxon>Eukaryota</taxon>
        <taxon>Metazoa</taxon>
        <taxon>Ecdysozoa</taxon>
        <taxon>Nematoda</taxon>
        <taxon>Enoplea</taxon>
        <taxon>Dorylaimia</taxon>
        <taxon>Trichinellida</taxon>
        <taxon>Trichinellidae</taxon>
        <taxon>Trichinella</taxon>
    </lineage>
</organism>
<accession>A0A0V1M2R4</accession>
<dbReference type="EMBL" id="JYDO01000269">
    <property type="protein sequence ID" value="KRZ66069.1"/>
    <property type="molecule type" value="Genomic_DNA"/>
</dbReference>